<dbReference type="RefSeq" id="XP_056481742.1">
    <property type="nucleotide sequence ID" value="XM_056638235.1"/>
</dbReference>
<comment type="similarity">
    <text evidence="2">Belongs to the major facilitator superfamily. Monocarboxylate porter (TC 2.A.1.13) family.</text>
</comment>
<organism evidence="6 7">
    <name type="scientific">Penicillium cosmopolitanum</name>
    <dbReference type="NCBI Taxonomy" id="1131564"/>
    <lineage>
        <taxon>Eukaryota</taxon>
        <taxon>Fungi</taxon>
        <taxon>Dikarya</taxon>
        <taxon>Ascomycota</taxon>
        <taxon>Pezizomycotina</taxon>
        <taxon>Eurotiomycetes</taxon>
        <taxon>Eurotiomycetidae</taxon>
        <taxon>Eurotiales</taxon>
        <taxon>Aspergillaceae</taxon>
        <taxon>Penicillium</taxon>
    </lineage>
</organism>
<keyword evidence="7" id="KW-1185">Reference proteome</keyword>
<dbReference type="PANTHER" id="PTHR11360:SF315">
    <property type="entry name" value="TRANSPORTER MCH2-RELATED"/>
    <property type="match status" value="1"/>
</dbReference>
<proteinExistence type="inferred from homology"/>
<feature type="transmembrane region" description="Helical" evidence="4">
    <location>
        <begin position="90"/>
        <end position="109"/>
    </location>
</feature>
<dbReference type="PROSITE" id="PS50850">
    <property type="entry name" value="MFS"/>
    <property type="match status" value="1"/>
</dbReference>
<dbReference type="InterPro" id="IPR020846">
    <property type="entry name" value="MFS_dom"/>
</dbReference>
<feature type="domain" description="Major facilitator superfamily (MFS) profile" evidence="5">
    <location>
        <begin position="252"/>
        <end position="471"/>
    </location>
</feature>
<dbReference type="SUPFAM" id="SSF103473">
    <property type="entry name" value="MFS general substrate transporter"/>
    <property type="match status" value="1"/>
</dbReference>
<dbReference type="EMBL" id="JAPZBU010000012">
    <property type="protein sequence ID" value="KAJ5376712.1"/>
    <property type="molecule type" value="Genomic_DNA"/>
</dbReference>
<feature type="transmembrane region" description="Helical" evidence="4">
    <location>
        <begin position="253"/>
        <end position="274"/>
    </location>
</feature>
<comment type="subcellular location">
    <subcellularLocation>
        <location evidence="1">Membrane</location>
        <topology evidence="1">Multi-pass membrane protein</topology>
    </subcellularLocation>
</comment>
<keyword evidence="4" id="KW-0812">Transmembrane</keyword>
<sequence>MTTIELAPTAHHFHPPSASQGPSDLEQSGASTADATAFDDIPPNGGYGWLCTLCTFMITVHTWGINAAWGVILAYFLSHSTFPGASRIEYALIGGLAIAQALLMGPIASESRRKLGTTITLLIGTIFVFGSLMAASYSTKIWHLFLSQGICFGIGMGFLYLTAMNILPTWFSTRRSFAAGIAGAGSGIGGIVYSLATGYAIEKQGVREAYRILAYCSLAANLLSSLLLKSRDTPQRQERKRNVDYRDLGKPEVLLVILWGITTDLGYIALIYSLPNYASSIGLSPQQGSVTGAILNLGLTLGRPLTGYLSDRHGRITVPMVLTGLCGLLCFAIWIPAKSYAVLLLFALMAGMVCGTFWGTITPVLAEVVGMSRMASVFSVICLALVGPTTVAEPIALSLVSGGSRYIHTQVYVGCLFLVGSVGAWFLRSWKFYEVEKKASDEHQGLTSESSTFPSFFGWVSLQRLFLKGRV</sequence>
<feature type="transmembrane region" description="Helical" evidence="4">
    <location>
        <begin position="47"/>
        <end position="78"/>
    </location>
</feature>
<reference evidence="6" key="2">
    <citation type="journal article" date="2023" name="IMA Fungus">
        <title>Comparative genomic study of the Penicillium genus elucidates a diverse pangenome and 15 lateral gene transfer events.</title>
        <authorList>
            <person name="Petersen C."/>
            <person name="Sorensen T."/>
            <person name="Nielsen M.R."/>
            <person name="Sondergaard T.E."/>
            <person name="Sorensen J.L."/>
            <person name="Fitzpatrick D.A."/>
            <person name="Frisvad J.C."/>
            <person name="Nielsen K.L."/>
        </authorList>
    </citation>
    <scope>NUCLEOTIDE SEQUENCE</scope>
    <source>
        <strain evidence="6">IBT 29677</strain>
    </source>
</reference>
<feature type="transmembrane region" description="Helical" evidence="4">
    <location>
        <begin position="177"/>
        <end position="200"/>
    </location>
</feature>
<dbReference type="AlphaFoldDB" id="A0A9W9SEL0"/>
<keyword evidence="4" id="KW-0472">Membrane</keyword>
<name>A0A9W9SEL0_9EURO</name>
<feature type="region of interest" description="Disordered" evidence="3">
    <location>
        <begin position="1"/>
        <end position="29"/>
    </location>
</feature>
<dbReference type="GO" id="GO:0022857">
    <property type="term" value="F:transmembrane transporter activity"/>
    <property type="evidence" value="ECO:0007669"/>
    <property type="project" value="InterPro"/>
</dbReference>
<dbReference type="PANTHER" id="PTHR11360">
    <property type="entry name" value="MONOCARBOXYLATE TRANSPORTER"/>
    <property type="match status" value="1"/>
</dbReference>
<feature type="transmembrane region" description="Helical" evidence="4">
    <location>
        <begin position="341"/>
        <end position="365"/>
    </location>
</feature>
<accession>A0A9W9SEL0</accession>
<keyword evidence="4" id="KW-1133">Transmembrane helix</keyword>
<dbReference type="OrthoDB" id="6499973at2759"/>
<evidence type="ECO:0000256" key="1">
    <source>
        <dbReference type="ARBA" id="ARBA00004141"/>
    </source>
</evidence>
<feature type="transmembrane region" description="Helical" evidence="4">
    <location>
        <begin position="406"/>
        <end position="427"/>
    </location>
</feature>
<reference evidence="6" key="1">
    <citation type="submission" date="2022-12" db="EMBL/GenBank/DDBJ databases">
        <authorList>
            <person name="Petersen C."/>
        </authorList>
    </citation>
    <scope>NUCLEOTIDE SEQUENCE</scope>
    <source>
        <strain evidence="6">IBT 29677</strain>
    </source>
</reference>
<evidence type="ECO:0000256" key="3">
    <source>
        <dbReference type="SAM" id="MobiDB-lite"/>
    </source>
</evidence>
<evidence type="ECO:0000259" key="5">
    <source>
        <dbReference type="PROSITE" id="PS50850"/>
    </source>
</evidence>
<dbReference type="InterPro" id="IPR050327">
    <property type="entry name" value="Proton-linked_MCT"/>
</dbReference>
<dbReference type="Pfam" id="PF07690">
    <property type="entry name" value="MFS_1"/>
    <property type="match status" value="1"/>
</dbReference>
<feature type="transmembrane region" description="Helical" evidence="4">
    <location>
        <begin position="377"/>
        <end position="400"/>
    </location>
</feature>
<evidence type="ECO:0000313" key="7">
    <source>
        <dbReference type="Proteomes" id="UP001147747"/>
    </source>
</evidence>
<feature type="transmembrane region" description="Helical" evidence="4">
    <location>
        <begin position="115"/>
        <end position="137"/>
    </location>
</feature>
<dbReference type="GeneID" id="81377215"/>
<protein>
    <submittedName>
        <fullName evidence="6">MFS general substrate transporter</fullName>
    </submittedName>
</protein>
<dbReference type="InterPro" id="IPR036259">
    <property type="entry name" value="MFS_trans_sf"/>
</dbReference>
<dbReference type="Gene3D" id="1.20.1250.20">
    <property type="entry name" value="MFS general substrate transporter like domains"/>
    <property type="match status" value="2"/>
</dbReference>
<comment type="caution">
    <text evidence="6">The sequence shown here is derived from an EMBL/GenBank/DDBJ whole genome shotgun (WGS) entry which is preliminary data.</text>
</comment>
<dbReference type="GO" id="GO:0016020">
    <property type="term" value="C:membrane"/>
    <property type="evidence" value="ECO:0007669"/>
    <property type="project" value="UniProtKB-SubCell"/>
</dbReference>
<evidence type="ECO:0000256" key="2">
    <source>
        <dbReference type="ARBA" id="ARBA00006727"/>
    </source>
</evidence>
<dbReference type="InterPro" id="IPR011701">
    <property type="entry name" value="MFS"/>
</dbReference>
<gene>
    <name evidence="6" type="ORF">N7509_013598</name>
</gene>
<evidence type="ECO:0000313" key="6">
    <source>
        <dbReference type="EMBL" id="KAJ5376712.1"/>
    </source>
</evidence>
<dbReference type="Proteomes" id="UP001147747">
    <property type="component" value="Unassembled WGS sequence"/>
</dbReference>
<feature type="transmembrane region" description="Helical" evidence="4">
    <location>
        <begin position="316"/>
        <end position="335"/>
    </location>
</feature>
<evidence type="ECO:0000256" key="4">
    <source>
        <dbReference type="SAM" id="Phobius"/>
    </source>
</evidence>
<feature type="transmembrane region" description="Helical" evidence="4">
    <location>
        <begin position="149"/>
        <end position="171"/>
    </location>
</feature>
<feature type="compositionally biased region" description="Polar residues" evidence="3">
    <location>
        <begin position="17"/>
        <end position="29"/>
    </location>
</feature>